<proteinExistence type="predicted"/>
<gene>
    <name evidence="2" type="ORF">PPROV_000905500</name>
</gene>
<dbReference type="Proteomes" id="UP000660262">
    <property type="component" value="Unassembled WGS sequence"/>
</dbReference>
<protein>
    <recommendedName>
        <fullName evidence="4">Peptidase M11 gametolysin domain-containing protein</fullName>
    </recommendedName>
</protein>
<feature type="signal peptide" evidence="1">
    <location>
        <begin position="1"/>
        <end position="34"/>
    </location>
</feature>
<reference evidence="2" key="1">
    <citation type="submission" date="2020-10" db="EMBL/GenBank/DDBJ databases">
        <title>Unveiling of a novel bifunctional photoreceptor, Dualchrome1, isolated from a cosmopolitan green alga.</title>
        <authorList>
            <person name="Suzuki S."/>
            <person name="Kawachi M."/>
        </authorList>
    </citation>
    <scope>NUCLEOTIDE SEQUENCE</scope>
    <source>
        <strain evidence="2">NIES 2893</strain>
    </source>
</reference>
<evidence type="ECO:0000256" key="1">
    <source>
        <dbReference type="SAM" id="SignalP"/>
    </source>
</evidence>
<evidence type="ECO:0000313" key="3">
    <source>
        <dbReference type="Proteomes" id="UP000660262"/>
    </source>
</evidence>
<name>A0A830HT53_9CHLO</name>
<dbReference type="PROSITE" id="PS51257">
    <property type="entry name" value="PROKAR_LIPOPROTEIN"/>
    <property type="match status" value="1"/>
</dbReference>
<accession>A0A830HT53</accession>
<dbReference type="EMBL" id="BNJQ01000029">
    <property type="protein sequence ID" value="GHP10324.1"/>
    <property type="molecule type" value="Genomic_DNA"/>
</dbReference>
<keyword evidence="1" id="KW-0732">Signal</keyword>
<dbReference type="OrthoDB" id="10268124at2759"/>
<evidence type="ECO:0000313" key="2">
    <source>
        <dbReference type="EMBL" id="GHP10324.1"/>
    </source>
</evidence>
<evidence type="ECO:0008006" key="4">
    <source>
        <dbReference type="Google" id="ProtNLM"/>
    </source>
</evidence>
<feature type="chain" id="PRO_5032837123" description="Peptidase M11 gametolysin domain-containing protein" evidence="1">
    <location>
        <begin position="35"/>
        <end position="659"/>
    </location>
</feature>
<comment type="caution">
    <text evidence="2">The sequence shown here is derived from an EMBL/GenBank/DDBJ whole genome shotgun (WGS) entry which is preliminary data.</text>
</comment>
<organism evidence="2 3">
    <name type="scientific">Pycnococcus provasolii</name>
    <dbReference type="NCBI Taxonomy" id="41880"/>
    <lineage>
        <taxon>Eukaryota</taxon>
        <taxon>Viridiplantae</taxon>
        <taxon>Chlorophyta</taxon>
        <taxon>Pseudoscourfieldiophyceae</taxon>
        <taxon>Pseudoscourfieldiales</taxon>
        <taxon>Pycnococcaceae</taxon>
        <taxon>Pycnococcus</taxon>
    </lineage>
</organism>
<dbReference type="AlphaFoldDB" id="A0A830HT53"/>
<sequence length="659" mass="70770">MPHDDARAPPPVNRPRSRTLLGALLCLSLSSCGGGGFFASAQQLAFQPIVVEMSAKTSLKVGVVLHVSQEAQSLLKNEITQRDYVKQPQDYFTWASYSSLKLDTSITVVQGPSEKDASGACKPMAEPNYATVGQGFDASAFDVTVWMNYNAECSGSCSAVLGRVTCAKLATHTECTESDYTLCEVNYVHELLHAFGFGWHQNGVRCTEAQKIAGVNWRNCAAVEYGNPADILGSGTSHVKVALGTSAHSRYQMGWLKTPSDIATVTSNTTITLQPLTATSGTRAAVVHFTDSLSSLDTLWLEYRVASGYDSWLATRAGGFNDNGIFISNAGTEIVDVQADVDTGDADDYGIDEEYNAFALRAGRTWHDKYTGLTVAFEERGDAGAKVSITFGTIPACVRSPPVILEGMTGYYTVHTAYGEDSVYVGEMSIKQSYTAEGHLPYWNSPSTKPDQYGLVLSFSVQVRNSDLPSCSSGDTGSQRFRVQAYEPSLPAGWRVDSGGCQDTIKPLTKGEICFHVAVPKTTSAGAYEIWVQVVTSTTTQGAGKECHVVKSTMTLEGVTKETFDEASFRAGIAKAFDVELDLVQVLDTVEARRLLLTPSVKVNFQIFAANAEDAETIAVDVTKQESKAKMLDALKGQGVPVTAITAVEATPVNMSAPT</sequence>
<keyword evidence="3" id="KW-1185">Reference proteome</keyword>